<sequence length="98" mass="11568">MGSVFCSFLIPAPYLQVVSGGESYCGWSPPVDWSFSSSFYVIQLRWWRSETRYQVEDRAVLQMSYKWLLIFTLMSFICSYAQHHVGGVLYSYTYRDQY</sequence>
<proteinExistence type="predicted"/>
<dbReference type="EMBL" id="BGPR01012552">
    <property type="protein sequence ID" value="GBN56603.1"/>
    <property type="molecule type" value="Genomic_DNA"/>
</dbReference>
<gene>
    <name evidence="2" type="ORF">AVEN_243291_1</name>
</gene>
<name>A0A4Y2Q0E8_ARAVE</name>
<feature type="signal peptide" evidence="1">
    <location>
        <begin position="1"/>
        <end position="20"/>
    </location>
</feature>
<keyword evidence="1" id="KW-0732">Signal</keyword>
<evidence type="ECO:0000313" key="3">
    <source>
        <dbReference type="Proteomes" id="UP000499080"/>
    </source>
</evidence>
<organism evidence="2 3">
    <name type="scientific">Araneus ventricosus</name>
    <name type="common">Orbweaver spider</name>
    <name type="synonym">Epeira ventricosa</name>
    <dbReference type="NCBI Taxonomy" id="182803"/>
    <lineage>
        <taxon>Eukaryota</taxon>
        <taxon>Metazoa</taxon>
        <taxon>Ecdysozoa</taxon>
        <taxon>Arthropoda</taxon>
        <taxon>Chelicerata</taxon>
        <taxon>Arachnida</taxon>
        <taxon>Araneae</taxon>
        <taxon>Araneomorphae</taxon>
        <taxon>Entelegynae</taxon>
        <taxon>Araneoidea</taxon>
        <taxon>Araneidae</taxon>
        <taxon>Araneus</taxon>
    </lineage>
</organism>
<dbReference type="AlphaFoldDB" id="A0A4Y2Q0E8"/>
<feature type="chain" id="PRO_5021344696" evidence="1">
    <location>
        <begin position="21"/>
        <end position="98"/>
    </location>
</feature>
<comment type="caution">
    <text evidence="2">The sequence shown here is derived from an EMBL/GenBank/DDBJ whole genome shotgun (WGS) entry which is preliminary data.</text>
</comment>
<evidence type="ECO:0000256" key="1">
    <source>
        <dbReference type="SAM" id="SignalP"/>
    </source>
</evidence>
<dbReference type="Proteomes" id="UP000499080">
    <property type="component" value="Unassembled WGS sequence"/>
</dbReference>
<accession>A0A4Y2Q0E8</accession>
<protein>
    <submittedName>
        <fullName evidence="2">Uncharacterized protein</fullName>
    </submittedName>
</protein>
<evidence type="ECO:0000313" key="2">
    <source>
        <dbReference type="EMBL" id="GBN56603.1"/>
    </source>
</evidence>
<keyword evidence="3" id="KW-1185">Reference proteome</keyword>
<reference evidence="2 3" key="1">
    <citation type="journal article" date="2019" name="Sci. Rep.">
        <title>Orb-weaving spider Araneus ventricosus genome elucidates the spidroin gene catalogue.</title>
        <authorList>
            <person name="Kono N."/>
            <person name="Nakamura H."/>
            <person name="Ohtoshi R."/>
            <person name="Moran D.A.P."/>
            <person name="Shinohara A."/>
            <person name="Yoshida Y."/>
            <person name="Fujiwara M."/>
            <person name="Mori M."/>
            <person name="Tomita M."/>
            <person name="Arakawa K."/>
        </authorList>
    </citation>
    <scope>NUCLEOTIDE SEQUENCE [LARGE SCALE GENOMIC DNA]</scope>
</reference>